<dbReference type="EMBL" id="CAXDID020000091">
    <property type="protein sequence ID" value="CAL6022479.1"/>
    <property type="molecule type" value="Genomic_DNA"/>
</dbReference>
<dbReference type="SUPFAM" id="SSF46934">
    <property type="entry name" value="UBA-like"/>
    <property type="match status" value="2"/>
</dbReference>
<feature type="compositionally biased region" description="Low complexity" evidence="2">
    <location>
        <begin position="452"/>
        <end position="465"/>
    </location>
</feature>
<protein>
    <submittedName>
        <fullName evidence="3">UBA-like superfamily</fullName>
    </submittedName>
    <submittedName>
        <fullName evidence="4">UBA-like_superfamily</fullName>
    </submittedName>
</protein>
<name>A0AA86UYF5_9EUKA</name>
<accession>A0AA86UYF5</accession>
<evidence type="ECO:0000256" key="1">
    <source>
        <dbReference type="SAM" id="Coils"/>
    </source>
</evidence>
<feature type="compositionally biased region" description="Low complexity" evidence="2">
    <location>
        <begin position="281"/>
        <end position="315"/>
    </location>
</feature>
<feature type="compositionally biased region" description="Polar residues" evidence="2">
    <location>
        <begin position="466"/>
        <end position="477"/>
    </location>
</feature>
<gene>
    <name evidence="4" type="ORF">HINF_LOCUS28667</name>
    <name evidence="3" type="ORF">HINF_LOCUS60674</name>
</gene>
<evidence type="ECO:0000313" key="4">
    <source>
        <dbReference type="EMBL" id="CAL6022479.1"/>
    </source>
</evidence>
<evidence type="ECO:0000313" key="3">
    <source>
        <dbReference type="EMBL" id="CAI9973029.1"/>
    </source>
</evidence>
<feature type="region of interest" description="Disordered" evidence="2">
    <location>
        <begin position="452"/>
        <end position="477"/>
    </location>
</feature>
<dbReference type="InterPro" id="IPR009060">
    <property type="entry name" value="UBA-like_sf"/>
</dbReference>
<feature type="compositionally biased region" description="Low complexity" evidence="2">
    <location>
        <begin position="254"/>
        <end position="266"/>
    </location>
</feature>
<dbReference type="Gene3D" id="1.10.8.10">
    <property type="entry name" value="DNA helicase RuvA subunit, C-terminal domain"/>
    <property type="match status" value="2"/>
</dbReference>
<proteinExistence type="predicted"/>
<keyword evidence="5" id="KW-1185">Reference proteome</keyword>
<reference evidence="3" key="1">
    <citation type="submission" date="2023-06" db="EMBL/GenBank/DDBJ databases">
        <authorList>
            <person name="Kurt Z."/>
        </authorList>
    </citation>
    <scope>NUCLEOTIDE SEQUENCE</scope>
</reference>
<evidence type="ECO:0000256" key="2">
    <source>
        <dbReference type="SAM" id="MobiDB-lite"/>
    </source>
</evidence>
<feature type="compositionally biased region" description="Basic and acidic residues" evidence="2">
    <location>
        <begin position="243"/>
        <end position="253"/>
    </location>
</feature>
<dbReference type="Proteomes" id="UP001642409">
    <property type="component" value="Unassembled WGS sequence"/>
</dbReference>
<feature type="coiled-coil region" evidence="1">
    <location>
        <begin position="126"/>
        <end position="171"/>
    </location>
</feature>
<reference evidence="4 5" key="2">
    <citation type="submission" date="2024-07" db="EMBL/GenBank/DDBJ databases">
        <authorList>
            <person name="Akdeniz Z."/>
        </authorList>
    </citation>
    <scope>NUCLEOTIDE SEQUENCE [LARGE SCALE GENOMIC DNA]</scope>
</reference>
<evidence type="ECO:0000313" key="5">
    <source>
        <dbReference type="Proteomes" id="UP001642409"/>
    </source>
</evidence>
<feature type="region of interest" description="Disordered" evidence="2">
    <location>
        <begin position="242"/>
        <end position="317"/>
    </location>
</feature>
<dbReference type="Pfam" id="PF14555">
    <property type="entry name" value="UBA_4"/>
    <property type="match status" value="1"/>
</dbReference>
<comment type="caution">
    <text evidence="3">The sequence shown here is derived from an EMBL/GenBank/DDBJ whole genome shotgun (WGS) entry which is preliminary data.</text>
</comment>
<sequence>MGYKQQQQKRIKQQQANKNKSGKNNENIQNIQVYANNYAKQQVNKKQHMDQQQILTQFIELTKLSIEQAKAQLNFYNYNLDVAFDNFFESQSQNDSSLHNNQANDQKIINITMENQSDTKPENQKVQEQQKQKQNYQQIIKELIDITKLPHDKATKLLNQSKNNVEKACDEFFERESKKDQKHENKVTDINITVANSSNTKQQINIEVINTETRELTQVKGFFGIKKEFVHEKFQKQYLCEPEIPKTDEKPKQTEQNNEENTVNEPQKIENIIESQNPEIQQQSPKRNQNSNNNYQNNNLNRSSNQNNQSNKPLQVNNRPSQDIMEQLLPQGPEFEHLFEQNNQQPQHQEQQPQYTNQYANHSVAQNQFSPQVPFVNSRPMSQVPYPQNTQQNNFNNYQYNQAQFAPVNQQNQQVQNYNRFVQPAFQPNQQVNQRFQQNQVVNYSQQLNSQFNPQNQQSSIPQYQFTPQQPSNQHFIPQQSFNPAIQSPNVQQRQFNPQNQQIQQSSIPYQFGPQLSQPFNSPLQNQNQMFQQQFQNNQFNYNQFQTNSINQNVQIPFQQSAQQVQSAQYFNLPGNEIPTLNLSQKQE</sequence>
<organism evidence="3">
    <name type="scientific">Hexamita inflata</name>
    <dbReference type="NCBI Taxonomy" id="28002"/>
    <lineage>
        <taxon>Eukaryota</taxon>
        <taxon>Metamonada</taxon>
        <taxon>Diplomonadida</taxon>
        <taxon>Hexamitidae</taxon>
        <taxon>Hexamitinae</taxon>
        <taxon>Hexamita</taxon>
    </lineage>
</organism>
<dbReference type="EMBL" id="CATOUU010001118">
    <property type="protein sequence ID" value="CAI9973029.1"/>
    <property type="molecule type" value="Genomic_DNA"/>
</dbReference>
<keyword evidence="1" id="KW-0175">Coiled coil</keyword>
<dbReference type="AlphaFoldDB" id="A0AA86UYF5"/>
<feature type="region of interest" description="Disordered" evidence="2">
    <location>
        <begin position="1"/>
        <end position="26"/>
    </location>
</feature>